<gene>
    <name evidence="2" type="ORF">ANE_LOCUS20</name>
</gene>
<sequence>MSDAYCTDCKMETELVVDHSSGDTLSSECGLVLESHSIDETSEWLMRLLCFDHASEGLRRDHCFSCGFYILRPLLIMLGFHNKKTAGFPTEIPTHENSVGIFRRFTDEIATKCKPSEIRRLIPTEYRRFYLPSVFRRN</sequence>
<organism evidence="2 3">
    <name type="scientific">Arabis nemorensis</name>
    <dbReference type="NCBI Taxonomy" id="586526"/>
    <lineage>
        <taxon>Eukaryota</taxon>
        <taxon>Viridiplantae</taxon>
        <taxon>Streptophyta</taxon>
        <taxon>Embryophyta</taxon>
        <taxon>Tracheophyta</taxon>
        <taxon>Spermatophyta</taxon>
        <taxon>Magnoliopsida</taxon>
        <taxon>eudicotyledons</taxon>
        <taxon>Gunneridae</taxon>
        <taxon>Pentapetalae</taxon>
        <taxon>rosids</taxon>
        <taxon>malvids</taxon>
        <taxon>Brassicales</taxon>
        <taxon>Brassicaceae</taxon>
        <taxon>Arabideae</taxon>
        <taxon>Arabis</taxon>
    </lineage>
</organism>
<feature type="domain" description="TFIIB-type" evidence="1">
    <location>
        <begin position="5"/>
        <end position="44"/>
    </location>
</feature>
<evidence type="ECO:0000313" key="2">
    <source>
        <dbReference type="EMBL" id="VVA89575.1"/>
    </source>
</evidence>
<accession>A0A565AJP1</accession>
<name>A0A565AJP1_9BRAS</name>
<dbReference type="OrthoDB" id="25790at2759"/>
<dbReference type="EMBL" id="CABITT030000001">
    <property type="protein sequence ID" value="VVA89575.1"/>
    <property type="molecule type" value="Genomic_DNA"/>
</dbReference>
<evidence type="ECO:0000313" key="3">
    <source>
        <dbReference type="Proteomes" id="UP000489600"/>
    </source>
</evidence>
<proteinExistence type="predicted"/>
<dbReference type="InterPro" id="IPR013137">
    <property type="entry name" value="Znf_TFIIB"/>
</dbReference>
<dbReference type="Gene3D" id="2.20.25.10">
    <property type="match status" value="1"/>
</dbReference>
<dbReference type="Proteomes" id="UP000489600">
    <property type="component" value="Unassembled WGS sequence"/>
</dbReference>
<evidence type="ECO:0000259" key="1">
    <source>
        <dbReference type="Pfam" id="PF08271"/>
    </source>
</evidence>
<dbReference type="Pfam" id="PF08271">
    <property type="entry name" value="Zn_Ribbon_TF"/>
    <property type="match status" value="1"/>
</dbReference>
<reference evidence="2" key="1">
    <citation type="submission" date="2019-07" db="EMBL/GenBank/DDBJ databases">
        <authorList>
            <person name="Dittberner H."/>
        </authorList>
    </citation>
    <scope>NUCLEOTIDE SEQUENCE [LARGE SCALE GENOMIC DNA]</scope>
</reference>
<comment type="caution">
    <text evidence="2">The sequence shown here is derived from an EMBL/GenBank/DDBJ whole genome shotgun (WGS) entry which is preliminary data.</text>
</comment>
<keyword evidence="3" id="KW-1185">Reference proteome</keyword>
<dbReference type="SUPFAM" id="SSF57783">
    <property type="entry name" value="Zinc beta-ribbon"/>
    <property type="match status" value="1"/>
</dbReference>
<protein>
    <recommendedName>
        <fullName evidence="1">TFIIB-type domain-containing protein</fullName>
    </recommendedName>
</protein>
<dbReference type="AlphaFoldDB" id="A0A565AJP1"/>